<gene>
    <name evidence="1" type="ORF">EJC49_01100</name>
</gene>
<reference evidence="1 2" key="1">
    <citation type="submission" date="2018-12" db="EMBL/GenBank/DDBJ databases">
        <title>Mesorhizobium carbonis sp. nov., isolated from coal mine water.</title>
        <authorList>
            <person name="Xin W."/>
            <person name="Xu Z."/>
            <person name="Xiang F."/>
            <person name="Zhang J."/>
            <person name="Xi L."/>
            <person name="Liu J."/>
        </authorList>
    </citation>
    <scope>NUCLEOTIDE SEQUENCE [LARGE SCALE GENOMIC DNA]</scope>
    <source>
        <strain evidence="1 2">B2.3</strain>
    </source>
</reference>
<evidence type="ECO:0000313" key="2">
    <source>
        <dbReference type="Proteomes" id="UP000278398"/>
    </source>
</evidence>
<dbReference type="EMBL" id="RWKW01000002">
    <property type="protein sequence ID" value="RST88326.1"/>
    <property type="molecule type" value="Genomic_DNA"/>
</dbReference>
<dbReference type="RefSeq" id="WP_126697600.1">
    <property type="nucleotide sequence ID" value="NZ_RWKW01000002.1"/>
</dbReference>
<sequence>MTGSATRDILQLLGFEEDWNAMADERPGYTIDLGNIHVEASQVVGRSLRPVFLFTGTARDHRLRKMVEFELPLSCESIEQGVALIVRGIGEAVEPEKPTPWYALGRKWRDRLPADLKSPQSSNG</sequence>
<comment type="caution">
    <text evidence="1">The sequence shown here is derived from an EMBL/GenBank/DDBJ whole genome shotgun (WGS) entry which is preliminary data.</text>
</comment>
<name>A0A3R9YB60_9HYPH</name>
<keyword evidence="2" id="KW-1185">Reference proteome</keyword>
<proteinExistence type="predicted"/>
<protein>
    <submittedName>
        <fullName evidence="1">Uncharacterized protein</fullName>
    </submittedName>
</protein>
<dbReference type="AlphaFoldDB" id="A0A3R9YB60"/>
<organism evidence="1 2">
    <name type="scientific">Aquibium carbonis</name>
    <dbReference type="NCBI Taxonomy" id="2495581"/>
    <lineage>
        <taxon>Bacteria</taxon>
        <taxon>Pseudomonadati</taxon>
        <taxon>Pseudomonadota</taxon>
        <taxon>Alphaproteobacteria</taxon>
        <taxon>Hyphomicrobiales</taxon>
        <taxon>Phyllobacteriaceae</taxon>
        <taxon>Aquibium</taxon>
    </lineage>
</organism>
<accession>A0A3R9YB60</accession>
<evidence type="ECO:0000313" key="1">
    <source>
        <dbReference type="EMBL" id="RST88326.1"/>
    </source>
</evidence>
<dbReference type="Proteomes" id="UP000278398">
    <property type="component" value="Unassembled WGS sequence"/>
</dbReference>
<dbReference type="OrthoDB" id="9793120at2"/>